<dbReference type="InterPro" id="IPR003661">
    <property type="entry name" value="HisK_dim/P_dom"/>
</dbReference>
<keyword evidence="7 14" id="KW-0418">Kinase</keyword>
<evidence type="ECO:0000259" key="13">
    <source>
        <dbReference type="PROSITE" id="PS50885"/>
    </source>
</evidence>
<evidence type="ECO:0000256" key="5">
    <source>
        <dbReference type="ARBA" id="ARBA00022679"/>
    </source>
</evidence>
<reference evidence="14 15" key="1">
    <citation type="submission" date="2018-01" db="EMBL/GenBank/DDBJ databases">
        <authorList>
            <person name="Fu G.-Y."/>
        </authorList>
    </citation>
    <scope>NUCLEOTIDE SEQUENCE [LARGE SCALE GENOMIC DNA]</scope>
    <source>
        <strain evidence="14 15">SY39</strain>
    </source>
</reference>
<dbReference type="InterPro" id="IPR003660">
    <property type="entry name" value="HAMP_dom"/>
</dbReference>
<comment type="subcellular location">
    <subcellularLocation>
        <location evidence="2">Membrane</location>
        <topology evidence="2">Multi-pass membrane protein</topology>
    </subcellularLocation>
</comment>
<dbReference type="PROSITE" id="PS50109">
    <property type="entry name" value="HIS_KIN"/>
    <property type="match status" value="1"/>
</dbReference>
<keyword evidence="9" id="KW-0902">Two-component regulatory system</keyword>
<dbReference type="Pfam" id="PF00512">
    <property type="entry name" value="HisKA"/>
    <property type="match status" value="1"/>
</dbReference>
<dbReference type="AlphaFoldDB" id="A0A2I6S5Z1"/>
<evidence type="ECO:0000256" key="6">
    <source>
        <dbReference type="ARBA" id="ARBA00022692"/>
    </source>
</evidence>
<dbReference type="SMART" id="SM00304">
    <property type="entry name" value="HAMP"/>
    <property type="match status" value="1"/>
</dbReference>
<dbReference type="SMART" id="SM00387">
    <property type="entry name" value="HATPase_c"/>
    <property type="match status" value="1"/>
</dbReference>
<dbReference type="GO" id="GO:0005886">
    <property type="term" value="C:plasma membrane"/>
    <property type="evidence" value="ECO:0007669"/>
    <property type="project" value="TreeGrafter"/>
</dbReference>
<dbReference type="CDD" id="cd00082">
    <property type="entry name" value="HisKA"/>
    <property type="match status" value="1"/>
</dbReference>
<evidence type="ECO:0000256" key="1">
    <source>
        <dbReference type="ARBA" id="ARBA00000085"/>
    </source>
</evidence>
<comment type="catalytic activity">
    <reaction evidence="1">
        <text>ATP + protein L-histidine = ADP + protein N-phospho-L-histidine.</text>
        <dbReference type="EC" id="2.7.13.3"/>
    </reaction>
</comment>
<evidence type="ECO:0000256" key="8">
    <source>
        <dbReference type="ARBA" id="ARBA00022989"/>
    </source>
</evidence>
<dbReference type="InterPro" id="IPR036890">
    <property type="entry name" value="HATPase_C_sf"/>
</dbReference>
<evidence type="ECO:0000256" key="4">
    <source>
        <dbReference type="ARBA" id="ARBA00022553"/>
    </source>
</evidence>
<sequence>MKPRQSSLARHIFLTIFAIGAINVLVTLIAVEYIYEDVEDTILSLELAEERAFLERRIDGAEVRRWHSALLTAIYVPDGQTAELPPLLSDRPVPFSAEVADGDKSWLISVERATDPPGVLYIAQDITLLEDREDFMQWAIALLCTVMLLLGLLLARHGTARVLRPLRELTREIRRIEPGTAIDRLHGEYAERELSEIVATLNRMLEALDAYIRREKSLVSLASHELRTPLAVIAGALDVIERRGATGEADRRTLERIRLAANEMQSDVTALLALARRSDSPESETADLTACVQHVIAEIEASVPGAAGRIVCSHSAGSARVRADPALVRMLLRNLVQNAVRHTRGQVRVDIAASQLTVSDDGGGLPAHVRERLSAPQSSRQLPEDGLGLFIVRLICERLGWRYRVLDRTPLGTVFELDWGTEPPTEGL</sequence>
<dbReference type="Gene3D" id="3.30.565.10">
    <property type="entry name" value="Histidine kinase-like ATPase, C-terminal domain"/>
    <property type="match status" value="1"/>
</dbReference>
<evidence type="ECO:0000313" key="14">
    <source>
        <dbReference type="EMBL" id="AUN94687.1"/>
    </source>
</evidence>
<dbReference type="SUPFAM" id="SSF55874">
    <property type="entry name" value="ATPase domain of HSP90 chaperone/DNA topoisomerase II/histidine kinase"/>
    <property type="match status" value="1"/>
</dbReference>
<evidence type="ECO:0000259" key="12">
    <source>
        <dbReference type="PROSITE" id="PS50109"/>
    </source>
</evidence>
<dbReference type="KEGG" id="atw:C0099_06895"/>
<keyword evidence="8 11" id="KW-1133">Transmembrane helix</keyword>
<name>A0A2I6S5Z1_9RHOO</name>
<gene>
    <name evidence="14" type="ORF">C0099_06895</name>
</gene>
<proteinExistence type="predicted"/>
<evidence type="ECO:0000256" key="10">
    <source>
        <dbReference type="ARBA" id="ARBA00023136"/>
    </source>
</evidence>
<dbReference type="InterPro" id="IPR036097">
    <property type="entry name" value="HisK_dim/P_sf"/>
</dbReference>
<dbReference type="SUPFAM" id="SSF47384">
    <property type="entry name" value="Homodimeric domain of signal transducing histidine kinase"/>
    <property type="match status" value="1"/>
</dbReference>
<dbReference type="InterPro" id="IPR005467">
    <property type="entry name" value="His_kinase_dom"/>
</dbReference>
<dbReference type="EMBL" id="CP025682">
    <property type="protein sequence ID" value="AUN94687.1"/>
    <property type="molecule type" value="Genomic_DNA"/>
</dbReference>
<dbReference type="PROSITE" id="PS50885">
    <property type="entry name" value="HAMP"/>
    <property type="match status" value="1"/>
</dbReference>
<evidence type="ECO:0000256" key="9">
    <source>
        <dbReference type="ARBA" id="ARBA00023012"/>
    </source>
</evidence>
<evidence type="ECO:0000313" key="15">
    <source>
        <dbReference type="Proteomes" id="UP000242205"/>
    </source>
</evidence>
<feature type="transmembrane region" description="Helical" evidence="11">
    <location>
        <begin position="12"/>
        <end position="35"/>
    </location>
</feature>
<dbReference type="GO" id="GO:0000155">
    <property type="term" value="F:phosphorelay sensor kinase activity"/>
    <property type="evidence" value="ECO:0007669"/>
    <property type="project" value="InterPro"/>
</dbReference>
<evidence type="ECO:0000256" key="7">
    <source>
        <dbReference type="ARBA" id="ARBA00022777"/>
    </source>
</evidence>
<accession>A0A2I6S5Z1</accession>
<keyword evidence="15" id="KW-1185">Reference proteome</keyword>
<evidence type="ECO:0000256" key="3">
    <source>
        <dbReference type="ARBA" id="ARBA00012438"/>
    </source>
</evidence>
<evidence type="ECO:0000256" key="11">
    <source>
        <dbReference type="SAM" id="Phobius"/>
    </source>
</evidence>
<dbReference type="Proteomes" id="UP000242205">
    <property type="component" value="Chromosome"/>
</dbReference>
<dbReference type="InterPro" id="IPR003594">
    <property type="entry name" value="HATPase_dom"/>
</dbReference>
<keyword evidence="10 11" id="KW-0472">Membrane</keyword>
<dbReference type="PANTHER" id="PTHR45436:SF15">
    <property type="entry name" value="SENSOR HISTIDINE KINASE CUSS"/>
    <property type="match status" value="1"/>
</dbReference>
<dbReference type="PANTHER" id="PTHR45436">
    <property type="entry name" value="SENSOR HISTIDINE KINASE YKOH"/>
    <property type="match status" value="1"/>
</dbReference>
<keyword evidence="5" id="KW-0808">Transferase</keyword>
<dbReference type="Gene3D" id="1.10.287.130">
    <property type="match status" value="1"/>
</dbReference>
<dbReference type="Pfam" id="PF02518">
    <property type="entry name" value="HATPase_c"/>
    <property type="match status" value="1"/>
</dbReference>
<dbReference type="RefSeq" id="WP_102246754.1">
    <property type="nucleotide sequence ID" value="NZ_CP025682.1"/>
</dbReference>
<keyword evidence="4" id="KW-0597">Phosphoprotein</keyword>
<dbReference type="InterPro" id="IPR050428">
    <property type="entry name" value="TCS_sensor_his_kinase"/>
</dbReference>
<dbReference type="EC" id="2.7.13.3" evidence="3"/>
<organism evidence="14 15">
    <name type="scientific">Pseudazoarcus pumilus</name>
    <dbReference type="NCBI Taxonomy" id="2067960"/>
    <lineage>
        <taxon>Bacteria</taxon>
        <taxon>Pseudomonadati</taxon>
        <taxon>Pseudomonadota</taxon>
        <taxon>Betaproteobacteria</taxon>
        <taxon>Rhodocyclales</taxon>
        <taxon>Zoogloeaceae</taxon>
        <taxon>Pseudazoarcus</taxon>
    </lineage>
</organism>
<dbReference type="Gene3D" id="6.10.340.10">
    <property type="match status" value="1"/>
</dbReference>
<dbReference type="Pfam" id="PF00672">
    <property type="entry name" value="HAMP"/>
    <property type="match status" value="1"/>
</dbReference>
<protein>
    <recommendedName>
        <fullName evidence="3">histidine kinase</fullName>
        <ecNumber evidence="3">2.7.13.3</ecNumber>
    </recommendedName>
</protein>
<dbReference type="OrthoDB" id="9121563at2"/>
<feature type="domain" description="HAMP" evidence="13">
    <location>
        <begin position="160"/>
        <end position="213"/>
    </location>
</feature>
<feature type="domain" description="Histidine kinase" evidence="12">
    <location>
        <begin position="221"/>
        <end position="423"/>
    </location>
</feature>
<dbReference type="SMART" id="SM00388">
    <property type="entry name" value="HisKA"/>
    <property type="match status" value="1"/>
</dbReference>
<evidence type="ECO:0000256" key="2">
    <source>
        <dbReference type="ARBA" id="ARBA00004141"/>
    </source>
</evidence>
<feature type="transmembrane region" description="Helical" evidence="11">
    <location>
        <begin position="135"/>
        <end position="155"/>
    </location>
</feature>
<keyword evidence="6 11" id="KW-0812">Transmembrane</keyword>